<comment type="caution">
    <text evidence="1">The sequence shown here is derived from an EMBL/GenBank/DDBJ whole genome shotgun (WGS) entry which is preliminary data.</text>
</comment>
<accession>A0A841L606</accession>
<evidence type="ECO:0000313" key="1">
    <source>
        <dbReference type="EMBL" id="MBB6228369.1"/>
    </source>
</evidence>
<dbReference type="AlphaFoldDB" id="A0A841L606"/>
<evidence type="ECO:0008006" key="3">
    <source>
        <dbReference type="Google" id="ProtNLM"/>
    </source>
</evidence>
<evidence type="ECO:0000313" key="2">
    <source>
        <dbReference type="Proteomes" id="UP000538147"/>
    </source>
</evidence>
<keyword evidence="2" id="KW-1185">Reference proteome</keyword>
<dbReference type="EMBL" id="JACIIV010000018">
    <property type="protein sequence ID" value="MBB6228369.1"/>
    <property type="molecule type" value="Genomic_DNA"/>
</dbReference>
<gene>
    <name evidence="1" type="ORF">FHS79_002554</name>
</gene>
<dbReference type="PROSITE" id="PS51257">
    <property type="entry name" value="PROKAR_LIPOPROTEIN"/>
    <property type="match status" value="1"/>
</dbReference>
<protein>
    <recommendedName>
        <fullName evidence="3">Lipoprotein</fullName>
    </recommendedName>
</protein>
<name>A0A841L606_9SPHN</name>
<sequence length="75" mass="7804">MRFGKSLTMCAGMLVLCGCGGKRPVPIRVAPAVVVCPALPVPPPALLMPPARPAGGYLSTLPFLPSKTRKPTPHD</sequence>
<organism evidence="1 2">
    <name type="scientific">Polymorphobacter multimanifer</name>
    <dbReference type="NCBI Taxonomy" id="1070431"/>
    <lineage>
        <taxon>Bacteria</taxon>
        <taxon>Pseudomonadati</taxon>
        <taxon>Pseudomonadota</taxon>
        <taxon>Alphaproteobacteria</taxon>
        <taxon>Sphingomonadales</taxon>
        <taxon>Sphingosinicellaceae</taxon>
        <taxon>Polymorphobacter</taxon>
    </lineage>
</organism>
<reference evidence="1 2" key="1">
    <citation type="submission" date="2020-08" db="EMBL/GenBank/DDBJ databases">
        <title>Genomic Encyclopedia of Type Strains, Phase IV (KMG-IV): sequencing the most valuable type-strain genomes for metagenomic binning, comparative biology and taxonomic classification.</title>
        <authorList>
            <person name="Goeker M."/>
        </authorList>
    </citation>
    <scope>NUCLEOTIDE SEQUENCE [LARGE SCALE GENOMIC DNA]</scope>
    <source>
        <strain evidence="1 2">DSM 102189</strain>
    </source>
</reference>
<dbReference type="Proteomes" id="UP000538147">
    <property type="component" value="Unassembled WGS sequence"/>
</dbReference>
<dbReference type="RefSeq" id="WP_184200576.1">
    <property type="nucleotide sequence ID" value="NZ_JACIIV010000018.1"/>
</dbReference>
<proteinExistence type="predicted"/>